<evidence type="ECO:0000313" key="3">
    <source>
        <dbReference type="EMBL" id="CEL06471.1"/>
    </source>
</evidence>
<evidence type="ECO:0000256" key="1">
    <source>
        <dbReference type="ARBA" id="ARBA00022679"/>
    </source>
</evidence>
<keyword evidence="4" id="KW-1185">Reference proteome</keyword>
<dbReference type="AlphaFoldDB" id="A0A0U5G5P8"/>
<dbReference type="Gene3D" id="3.40.50.300">
    <property type="entry name" value="P-loop containing nucleotide triphosphate hydrolases"/>
    <property type="match status" value="1"/>
</dbReference>
<dbReference type="OMA" id="TVGWEVS"/>
<reference evidence="4" key="1">
    <citation type="journal article" date="2016" name="Genome Announc.">
        <title>Draft genome sequences of fungus Aspergillus calidoustus.</title>
        <authorList>
            <person name="Horn F."/>
            <person name="Linde J."/>
            <person name="Mattern D.J."/>
            <person name="Walther G."/>
            <person name="Guthke R."/>
            <person name="Scherlach K."/>
            <person name="Martin K."/>
            <person name="Brakhage A.A."/>
            <person name="Petzke L."/>
            <person name="Valiante V."/>
        </authorList>
    </citation>
    <scope>NUCLEOTIDE SEQUENCE [LARGE SCALE GENOMIC DNA]</scope>
    <source>
        <strain evidence="4">SF006504</strain>
    </source>
</reference>
<dbReference type="SUPFAM" id="SSF52540">
    <property type="entry name" value="P-loop containing nucleoside triphosphate hydrolases"/>
    <property type="match status" value="1"/>
</dbReference>
<dbReference type="InterPro" id="IPR059117">
    <property type="entry name" value="APS_kinase_dom"/>
</dbReference>
<sequence length="187" mass="20536">MTVQVILISGRSGVGKTTIANEMHAQLNSRGIPHAHIDTDNLDMVYPEELGSELLLCNLAALVSNYYRLRGCQKFILSGTAVVLEHDAIQRVIKDAVQKEALEDQARDSGMRPVGMSAFILTAGDEVVLERLLGREVGSTLDAHLASSRRMAGVLEREVGDWACRVPTRDRNVTDIALQILEEASWI</sequence>
<accession>A0A0U5G5P8</accession>
<organism evidence="3 4">
    <name type="scientific">Aspergillus calidoustus</name>
    <dbReference type="NCBI Taxonomy" id="454130"/>
    <lineage>
        <taxon>Eukaryota</taxon>
        <taxon>Fungi</taxon>
        <taxon>Dikarya</taxon>
        <taxon>Ascomycota</taxon>
        <taxon>Pezizomycotina</taxon>
        <taxon>Eurotiomycetes</taxon>
        <taxon>Eurotiomycetidae</taxon>
        <taxon>Eurotiales</taxon>
        <taxon>Aspergillaceae</taxon>
        <taxon>Aspergillus</taxon>
        <taxon>Aspergillus subgen. Nidulantes</taxon>
    </lineage>
</organism>
<dbReference type="InterPro" id="IPR027417">
    <property type="entry name" value="P-loop_NTPase"/>
</dbReference>
<dbReference type="OrthoDB" id="4864962at2759"/>
<proteinExistence type="predicted"/>
<evidence type="ECO:0000259" key="2">
    <source>
        <dbReference type="Pfam" id="PF01583"/>
    </source>
</evidence>
<protein>
    <recommendedName>
        <fullName evidence="2">APS kinase domain-containing protein</fullName>
    </recommendedName>
</protein>
<dbReference type="Proteomes" id="UP000054771">
    <property type="component" value="Unassembled WGS sequence"/>
</dbReference>
<keyword evidence="1" id="KW-0808">Transferase</keyword>
<gene>
    <name evidence="3" type="ORF">ASPCAL09648</name>
</gene>
<feature type="domain" description="APS kinase" evidence="2">
    <location>
        <begin position="5"/>
        <end position="51"/>
    </location>
</feature>
<evidence type="ECO:0000313" key="4">
    <source>
        <dbReference type="Proteomes" id="UP000054771"/>
    </source>
</evidence>
<dbReference type="Pfam" id="PF01583">
    <property type="entry name" value="APS_kinase"/>
    <property type="match status" value="1"/>
</dbReference>
<name>A0A0U5G5P8_ASPCI</name>
<dbReference type="EMBL" id="CDMC01000008">
    <property type="protein sequence ID" value="CEL06471.1"/>
    <property type="molecule type" value="Genomic_DNA"/>
</dbReference>